<dbReference type="RefSeq" id="WP_182156242.1">
    <property type="nucleotide sequence ID" value="NZ_JACEZU010000011.1"/>
</dbReference>
<accession>A0A7W2FD97</accession>
<gene>
    <name evidence="2" type="ORF">H3H39_21155</name>
</gene>
<comment type="caution">
    <text evidence="2">The sequence shown here is derived from an EMBL/GenBank/DDBJ whole genome shotgun (WGS) entry which is preliminary data.</text>
</comment>
<feature type="region of interest" description="Disordered" evidence="1">
    <location>
        <begin position="145"/>
        <end position="179"/>
    </location>
</feature>
<dbReference type="AlphaFoldDB" id="A0A7W2FD97"/>
<proteinExistence type="predicted"/>
<organism evidence="2 3">
    <name type="scientific">Rugamonas apoptosis</name>
    <dbReference type="NCBI Taxonomy" id="2758570"/>
    <lineage>
        <taxon>Bacteria</taxon>
        <taxon>Pseudomonadati</taxon>
        <taxon>Pseudomonadota</taxon>
        <taxon>Betaproteobacteria</taxon>
        <taxon>Burkholderiales</taxon>
        <taxon>Oxalobacteraceae</taxon>
        <taxon>Telluria group</taxon>
        <taxon>Rugamonas</taxon>
    </lineage>
</organism>
<reference evidence="2 3" key="1">
    <citation type="submission" date="2020-07" db="EMBL/GenBank/DDBJ databases">
        <title>Novel species isolated from subtropical streams in China.</title>
        <authorList>
            <person name="Lu H."/>
        </authorList>
    </citation>
    <scope>NUCLEOTIDE SEQUENCE [LARGE SCALE GENOMIC DNA]</scope>
    <source>
        <strain evidence="2 3">LX47W</strain>
    </source>
</reference>
<evidence type="ECO:0000256" key="1">
    <source>
        <dbReference type="SAM" id="MobiDB-lite"/>
    </source>
</evidence>
<name>A0A7W2FD97_9BURK</name>
<dbReference type="Proteomes" id="UP000573499">
    <property type="component" value="Unassembled WGS sequence"/>
</dbReference>
<evidence type="ECO:0000313" key="2">
    <source>
        <dbReference type="EMBL" id="MBA5689558.1"/>
    </source>
</evidence>
<evidence type="ECO:0000313" key="3">
    <source>
        <dbReference type="Proteomes" id="UP000573499"/>
    </source>
</evidence>
<sequence length="179" mass="19801">MMTIQPLNILGAELQRRSAEALSAAAPCDREPRQLLVEVDNPGGTPLHVWTSRRAYEYDAASGVLTLYLTERTPALPDTIKMISDHPRTPSQVEVPPHSRAKLELAVPSVIRRRVPGKGLGMAFVEEAITRIEQVDLHIQFADAPFTKPPDATPEEHRQRLRTQGELARATISPTGTKE</sequence>
<protein>
    <submittedName>
        <fullName evidence="2">Uncharacterized protein</fullName>
    </submittedName>
</protein>
<keyword evidence="3" id="KW-1185">Reference proteome</keyword>
<dbReference type="EMBL" id="JACEZU010000011">
    <property type="protein sequence ID" value="MBA5689558.1"/>
    <property type="molecule type" value="Genomic_DNA"/>
</dbReference>